<dbReference type="InterPro" id="IPR027417">
    <property type="entry name" value="P-loop_NTPase"/>
</dbReference>
<keyword evidence="7" id="KW-0175">Coiled coil</keyword>
<evidence type="ECO:0000313" key="11">
    <source>
        <dbReference type="Proteomes" id="UP001373714"/>
    </source>
</evidence>
<proteinExistence type="inferred from homology"/>
<keyword evidence="2" id="KW-0677">Repeat</keyword>
<feature type="repeat" description="WD" evidence="6">
    <location>
        <begin position="776"/>
        <end position="817"/>
    </location>
</feature>
<dbReference type="InterPro" id="IPR020472">
    <property type="entry name" value="WD40_PAC1"/>
</dbReference>
<dbReference type="GO" id="GO:1990234">
    <property type="term" value="C:transferase complex"/>
    <property type="evidence" value="ECO:0007669"/>
    <property type="project" value="UniProtKB-ARBA"/>
</dbReference>
<dbReference type="PRINTS" id="PR00320">
    <property type="entry name" value="GPROTEINBRPT"/>
</dbReference>
<dbReference type="InterPro" id="IPR015943">
    <property type="entry name" value="WD40/YVTN_repeat-like_dom_sf"/>
</dbReference>
<keyword evidence="11" id="KW-1185">Reference proteome</keyword>
<evidence type="ECO:0000313" key="10">
    <source>
        <dbReference type="EMBL" id="KAK6358307.1"/>
    </source>
</evidence>
<dbReference type="PROSITE" id="PS50294">
    <property type="entry name" value="WD_REPEATS_REGION"/>
    <property type="match status" value="6"/>
</dbReference>
<feature type="repeat" description="WD" evidence="6">
    <location>
        <begin position="1078"/>
        <end position="1119"/>
    </location>
</feature>
<feature type="repeat" description="WD" evidence="6">
    <location>
        <begin position="1230"/>
        <end position="1271"/>
    </location>
</feature>
<evidence type="ECO:0000256" key="3">
    <source>
        <dbReference type="ARBA" id="ARBA00038415"/>
    </source>
</evidence>
<dbReference type="CDD" id="cd00200">
    <property type="entry name" value="WD40"/>
    <property type="match status" value="2"/>
</dbReference>
<dbReference type="SMART" id="SM00320">
    <property type="entry name" value="WD40"/>
    <property type="match status" value="11"/>
</dbReference>
<evidence type="ECO:0000256" key="2">
    <source>
        <dbReference type="ARBA" id="ARBA00022737"/>
    </source>
</evidence>
<evidence type="ECO:0000256" key="4">
    <source>
        <dbReference type="ARBA" id="ARBA00039789"/>
    </source>
</evidence>
<organism evidence="10 11">
    <name type="scientific">Orbilia blumenaviensis</name>
    <dbReference type="NCBI Taxonomy" id="1796055"/>
    <lineage>
        <taxon>Eukaryota</taxon>
        <taxon>Fungi</taxon>
        <taxon>Dikarya</taxon>
        <taxon>Ascomycota</taxon>
        <taxon>Pezizomycotina</taxon>
        <taxon>Orbiliomycetes</taxon>
        <taxon>Orbiliales</taxon>
        <taxon>Orbiliaceae</taxon>
        <taxon>Orbilia</taxon>
    </lineage>
</organism>
<comment type="function">
    <text evidence="5">Involved in mitochondrial fission. Acts as an adapter protein required to form mitochondrial fission complexes. Formation of these complexes is required to promote constriction and fission of the mitochondrial compartment at a late step in mitochondrial division.</text>
</comment>
<evidence type="ECO:0000256" key="1">
    <source>
        <dbReference type="ARBA" id="ARBA00022574"/>
    </source>
</evidence>
<name>A0AAV9VA75_9PEZI</name>
<dbReference type="Pfam" id="PF00400">
    <property type="entry name" value="WD40"/>
    <property type="match status" value="6"/>
</dbReference>
<dbReference type="GO" id="GO:0005634">
    <property type="term" value="C:nucleus"/>
    <property type="evidence" value="ECO:0007669"/>
    <property type="project" value="TreeGrafter"/>
</dbReference>
<feature type="domain" description="Nephrocystin 3-like N-terminal" evidence="9">
    <location>
        <begin position="197"/>
        <end position="371"/>
    </location>
</feature>
<dbReference type="InterPro" id="IPR036322">
    <property type="entry name" value="WD40_repeat_dom_sf"/>
</dbReference>
<dbReference type="PROSITE" id="PS50082">
    <property type="entry name" value="WD_REPEATS_2"/>
    <property type="match status" value="7"/>
</dbReference>
<dbReference type="InterPro" id="IPR056884">
    <property type="entry name" value="NPHP3-like_N"/>
</dbReference>
<evidence type="ECO:0000256" key="6">
    <source>
        <dbReference type="PROSITE-ProRule" id="PRU00221"/>
    </source>
</evidence>
<dbReference type="InterPro" id="IPR001680">
    <property type="entry name" value="WD40_rpt"/>
</dbReference>
<dbReference type="PROSITE" id="PS00678">
    <property type="entry name" value="WD_REPEATS_1"/>
    <property type="match status" value="3"/>
</dbReference>
<reference evidence="10 11" key="1">
    <citation type="submission" date="2019-10" db="EMBL/GenBank/DDBJ databases">
        <authorList>
            <person name="Palmer J.M."/>
        </authorList>
    </citation>
    <scope>NUCLEOTIDE SEQUENCE [LARGE SCALE GENOMIC DNA]</scope>
    <source>
        <strain evidence="10 11">TWF730</strain>
    </source>
</reference>
<evidence type="ECO:0000256" key="8">
    <source>
        <dbReference type="SAM" id="MobiDB-lite"/>
    </source>
</evidence>
<dbReference type="Gene3D" id="3.40.50.300">
    <property type="entry name" value="P-loop containing nucleotide triphosphate hydrolases"/>
    <property type="match status" value="1"/>
</dbReference>
<dbReference type="SUPFAM" id="SSF52540">
    <property type="entry name" value="P-loop containing nucleoside triphosphate hydrolases"/>
    <property type="match status" value="1"/>
</dbReference>
<comment type="caution">
    <text evidence="10">The sequence shown here is derived from an EMBL/GenBank/DDBJ whole genome shotgun (WGS) entry which is preliminary data.</text>
</comment>
<dbReference type="Proteomes" id="UP001373714">
    <property type="component" value="Unassembled WGS sequence"/>
</dbReference>
<dbReference type="Gene3D" id="2.130.10.10">
    <property type="entry name" value="YVTN repeat-like/Quinoprotein amine dehydrogenase"/>
    <property type="match status" value="3"/>
</dbReference>
<keyword evidence="1 6" id="KW-0853">WD repeat</keyword>
<feature type="region of interest" description="Disordered" evidence="8">
    <location>
        <begin position="1404"/>
        <end position="1430"/>
    </location>
</feature>
<dbReference type="SUPFAM" id="SSF50978">
    <property type="entry name" value="WD40 repeat-like"/>
    <property type="match status" value="2"/>
</dbReference>
<feature type="coiled-coil region" evidence="7">
    <location>
        <begin position="27"/>
        <end position="86"/>
    </location>
</feature>
<evidence type="ECO:0000259" key="9">
    <source>
        <dbReference type="Pfam" id="PF24883"/>
    </source>
</evidence>
<comment type="similarity">
    <text evidence="3">Belongs to the WD repeat MDV1/CAF4 family.</text>
</comment>
<dbReference type="PANTHER" id="PTHR22847">
    <property type="entry name" value="WD40 REPEAT PROTEIN"/>
    <property type="match status" value="1"/>
</dbReference>
<dbReference type="Pfam" id="PF24883">
    <property type="entry name" value="NPHP3_N"/>
    <property type="match status" value="1"/>
</dbReference>
<feature type="repeat" description="WD" evidence="6">
    <location>
        <begin position="818"/>
        <end position="861"/>
    </location>
</feature>
<gene>
    <name evidence="10" type="ORF">TWF730_007653</name>
</gene>
<sequence>MDGLSAAASVIALVQGIVGGWKIFSSIKDAKGEIAELEKELLSIKALAEKVRTELLSPNSPKLSTDKELNSALENCKSELERLEDKLGVGKKVQKPGPPPPPGLRDRLGLSFLKRPAKYCKWPLTGPEAWKIIANLKTWNQIITSALTIDQTVQIRKVNLKIDFAALPIAEGAAYGTYKDQHEPECLPNTRVDLLNDIEKWVENQQECVFWLSGVAGTGKSTISRTVAKRLQNKNILAASFFFRRGEKDRGEASKFFTTLAVQLANHIGDTIPTNIQKAIDENSQIGKMSHQQQFNKLIFEPLLELSRPVPPSNTPVAQSCHQSSLPIQAVLVIDALDECDREEDQELIVSLLAELKRVNSIRMRVFLTSRPELKLRMSFKKLSDDTHRDIILHEIPGIQEDITTFLEAEFAKIRDSYSLPVTWPESGDISRLATMAVPLFIFAATACRFIADTSPEDQIKIIMSYCDRANWNTEQLEPTYLPILHRLKADTACYNALIEDFNKIVGTIINLASPLSICSLSRLLSISETRVSGRLNQLHSVLEVPTLTSNRGVQTNIHAPVRMLHLSFRDFLSGQRLRENHEFCHFWIDEKEAHRNIYKRCVELMSNDLRMDICRLGIPGTLRSEIDSSRIEQYLPAELRYSCRYWVYHLQQSTDTIDDGGLVDKFLREHILHWLEAVSLVGEMSKMVEIVDSLNSAVDSENGKATQALVYDIKRFVRKNQSIINTAPLQTYWSALIYAPEKSIIKSIFNVQNMIPEAKKLPRVQEQWGAVLQTLEGHTSLILCVAFSANDKMLVSASHDRTVRIWDVATGALLHILRGHAARVQSVIFYNSGADEAVASGSADGTVRLWSAVTGVWVRTLERHTGGVNSVASTTDSKAAVLASASNDCTIRIWNSATGASLRILTGGSDMILSVAFSTDGKILASGSKSGTTMIWDWVTGELLHTLNHVGAVNEIAFSVNDSTLALAIGGWGDSFYSVEIADAVTGSQLRTLECEQAVIGIAFRTNSNELALVSYYGVITVWSLTTGAAVATQKIPDDRYLEDISLSTNNGLLAFTGINTIKIWDMTIGSSLPTLEQDSTNSIQEIKFSADGETVASVSSNLTVSVWKAATGDLRQTMEADSSLVTRADEVSFKGLAISSAGEMVALAFKRKDQFTQSLKVSRVVVVWDAATGVLLHSLEPAAGCVAFSPNGEMIASSRTSTSLSNRSTATYAIPIWSTSTGDVLHILEGHKHRINAIAFAADNITLASASDDHTVRIWDVGAGTLLRTLNRHRRCVNNVIFSPDSSVLASASNDRTIRVWDIATLGLLQIFKAESPPSISFSNDGRYIIDTQRDSDNLFLLKPSPPLQAPNNVKLITINNQWLVRGGERILWIPVENFNEYRVTHVPCLNLSLAIIRSYNSSGKRPQKKKKKKKKKKAYSFKPSLAE</sequence>
<feature type="repeat" description="WD" evidence="6">
    <location>
        <begin position="1272"/>
        <end position="1313"/>
    </location>
</feature>
<dbReference type="EMBL" id="JAVHNS010000004">
    <property type="protein sequence ID" value="KAK6358307.1"/>
    <property type="molecule type" value="Genomic_DNA"/>
</dbReference>
<evidence type="ECO:0000256" key="7">
    <source>
        <dbReference type="SAM" id="Coils"/>
    </source>
</evidence>
<feature type="repeat" description="WD" evidence="6">
    <location>
        <begin position="906"/>
        <end position="947"/>
    </location>
</feature>
<protein>
    <recommendedName>
        <fullName evidence="4">Mitochondrial division protein 1</fullName>
    </recommendedName>
</protein>
<feature type="repeat" description="WD" evidence="6">
    <location>
        <begin position="862"/>
        <end position="905"/>
    </location>
</feature>
<feature type="region of interest" description="Disordered" evidence="8">
    <location>
        <begin position="87"/>
        <end position="106"/>
    </location>
</feature>
<accession>A0AAV9VA75</accession>
<dbReference type="InterPro" id="IPR019775">
    <property type="entry name" value="WD40_repeat_CS"/>
</dbReference>
<evidence type="ECO:0000256" key="5">
    <source>
        <dbReference type="ARBA" id="ARBA00043913"/>
    </source>
</evidence>
<dbReference type="PANTHER" id="PTHR22847:SF637">
    <property type="entry name" value="WD REPEAT DOMAIN 5B"/>
    <property type="match status" value="1"/>
</dbReference>
<feature type="compositionally biased region" description="Basic residues" evidence="8">
    <location>
        <begin position="1408"/>
        <end position="1422"/>
    </location>
</feature>